<dbReference type="InterPro" id="IPR050266">
    <property type="entry name" value="AB_hydrolase_sf"/>
</dbReference>
<evidence type="ECO:0000313" key="2">
    <source>
        <dbReference type="EMBL" id="QBI18175.1"/>
    </source>
</evidence>
<feature type="domain" description="AB hydrolase-1" evidence="1">
    <location>
        <begin position="35"/>
        <end position="264"/>
    </location>
</feature>
<dbReference type="KEGG" id="erz:ER308_00360"/>
<keyword evidence="3" id="KW-1185">Reference proteome</keyword>
<dbReference type="PRINTS" id="PR00111">
    <property type="entry name" value="ABHYDROLASE"/>
</dbReference>
<dbReference type="PANTHER" id="PTHR43798:SF33">
    <property type="entry name" value="HYDROLASE, PUTATIVE (AFU_ORTHOLOGUE AFUA_2G14860)-RELATED"/>
    <property type="match status" value="1"/>
</dbReference>
<dbReference type="InterPro" id="IPR029058">
    <property type="entry name" value="AB_hydrolase_fold"/>
</dbReference>
<sequence>MTRSDASPSVVWVDGRPLAYVAARPTGGRQRRVAPLLLVHGFTGSKEDFDAVLPGLAADRIVVAIDLPGHGDSPGPRRPEAYDLPALAGWVLGAAGSLGWERFHLLGHSLGGLVTQRVADIASTRLRALVLADTGAGAPADEAIEGLEAIATAVRRDGLAAGWHERSRRAAARAAGAPDPARETFDRRRFHELEPGAVIGEARALVTATPLRALLCGFEVPTLILHGEHEDIWPEPDQRLLAGLIPGARRVVVPGGHTPQLDAPQAWLGPVRAFLAEADR</sequence>
<dbReference type="EMBL" id="CP036402">
    <property type="protein sequence ID" value="QBI18175.1"/>
    <property type="molecule type" value="Genomic_DNA"/>
</dbReference>
<dbReference type="OrthoDB" id="3211023at2"/>
<dbReference type="Gene3D" id="3.40.50.1820">
    <property type="entry name" value="alpha/beta hydrolase"/>
    <property type="match status" value="1"/>
</dbReference>
<gene>
    <name evidence="2" type="ORF">ER308_00360</name>
</gene>
<dbReference type="GO" id="GO:0016787">
    <property type="term" value="F:hydrolase activity"/>
    <property type="evidence" value="ECO:0007669"/>
    <property type="project" value="UniProtKB-KW"/>
</dbReference>
<evidence type="ECO:0000313" key="3">
    <source>
        <dbReference type="Proteomes" id="UP000291469"/>
    </source>
</evidence>
<proteinExistence type="predicted"/>
<evidence type="ECO:0000259" key="1">
    <source>
        <dbReference type="Pfam" id="PF00561"/>
    </source>
</evidence>
<reference evidence="2 3" key="1">
    <citation type="submission" date="2019-01" db="EMBL/GenBank/DDBJ databases">
        <title>Egibacter rhizosphaerae EGI 80759T.</title>
        <authorList>
            <person name="Chen D.-D."/>
            <person name="Tian Y."/>
            <person name="Jiao J.-Y."/>
            <person name="Zhang X.-T."/>
            <person name="Zhang Y.-G."/>
            <person name="Zhang Y."/>
            <person name="Xiao M."/>
            <person name="Shu W.-S."/>
            <person name="Li W.-J."/>
        </authorList>
    </citation>
    <scope>NUCLEOTIDE SEQUENCE [LARGE SCALE GENOMIC DNA]</scope>
    <source>
        <strain evidence="2 3">EGI 80759</strain>
    </source>
</reference>
<accession>A0A411YAE9</accession>
<keyword evidence="2" id="KW-0378">Hydrolase</keyword>
<protein>
    <submittedName>
        <fullName evidence="2">Alpha/beta fold hydrolase</fullName>
    </submittedName>
</protein>
<dbReference type="RefSeq" id="WP_131153173.1">
    <property type="nucleotide sequence ID" value="NZ_CP036402.1"/>
</dbReference>
<name>A0A411YAE9_9ACTN</name>
<dbReference type="GO" id="GO:0016020">
    <property type="term" value="C:membrane"/>
    <property type="evidence" value="ECO:0007669"/>
    <property type="project" value="TreeGrafter"/>
</dbReference>
<dbReference type="AlphaFoldDB" id="A0A411YAE9"/>
<dbReference type="Pfam" id="PF00561">
    <property type="entry name" value="Abhydrolase_1"/>
    <property type="match status" value="1"/>
</dbReference>
<dbReference type="PANTHER" id="PTHR43798">
    <property type="entry name" value="MONOACYLGLYCEROL LIPASE"/>
    <property type="match status" value="1"/>
</dbReference>
<dbReference type="SUPFAM" id="SSF53474">
    <property type="entry name" value="alpha/beta-Hydrolases"/>
    <property type="match status" value="1"/>
</dbReference>
<organism evidence="2 3">
    <name type="scientific">Egibacter rhizosphaerae</name>
    <dbReference type="NCBI Taxonomy" id="1670831"/>
    <lineage>
        <taxon>Bacteria</taxon>
        <taxon>Bacillati</taxon>
        <taxon>Actinomycetota</taxon>
        <taxon>Nitriliruptoria</taxon>
        <taxon>Egibacterales</taxon>
        <taxon>Egibacteraceae</taxon>
        <taxon>Egibacter</taxon>
    </lineage>
</organism>
<dbReference type="InterPro" id="IPR000073">
    <property type="entry name" value="AB_hydrolase_1"/>
</dbReference>
<dbReference type="Proteomes" id="UP000291469">
    <property type="component" value="Chromosome"/>
</dbReference>